<accession>A0AAW2TDT4</accession>
<proteinExistence type="predicted"/>
<sequence length="111" mass="12986">MLAKQLWRIVTRPDSLLSQIFKCKYFPNSDPFSTRIPSNASYAWRSLLEARNLIASGSRWRVGSRVSIRLSEDHWLLRPTSFRPTTSYVRWRRVAVVTSLMDFEARDGTHI</sequence>
<dbReference type="EMBL" id="JACGWN010000015">
    <property type="protein sequence ID" value="KAL0402303.1"/>
    <property type="molecule type" value="Genomic_DNA"/>
</dbReference>
<evidence type="ECO:0000313" key="1">
    <source>
        <dbReference type="EMBL" id="KAL0402303.1"/>
    </source>
</evidence>
<dbReference type="AlphaFoldDB" id="A0AAW2TDT4"/>
<reference evidence="1" key="1">
    <citation type="submission" date="2020-06" db="EMBL/GenBank/DDBJ databases">
        <authorList>
            <person name="Li T."/>
            <person name="Hu X."/>
            <person name="Zhang T."/>
            <person name="Song X."/>
            <person name="Zhang H."/>
            <person name="Dai N."/>
            <person name="Sheng W."/>
            <person name="Hou X."/>
            <person name="Wei L."/>
        </authorList>
    </citation>
    <scope>NUCLEOTIDE SEQUENCE</scope>
    <source>
        <strain evidence="1">KEN1</strain>
        <tissue evidence="1">Leaf</tissue>
    </source>
</reference>
<reference evidence="1" key="2">
    <citation type="journal article" date="2024" name="Plant">
        <title>Genomic evolution and insights into agronomic trait innovations of Sesamum species.</title>
        <authorList>
            <person name="Miao H."/>
            <person name="Wang L."/>
            <person name="Qu L."/>
            <person name="Liu H."/>
            <person name="Sun Y."/>
            <person name="Le M."/>
            <person name="Wang Q."/>
            <person name="Wei S."/>
            <person name="Zheng Y."/>
            <person name="Lin W."/>
            <person name="Duan Y."/>
            <person name="Cao H."/>
            <person name="Xiong S."/>
            <person name="Wang X."/>
            <person name="Wei L."/>
            <person name="Li C."/>
            <person name="Ma Q."/>
            <person name="Ju M."/>
            <person name="Zhao R."/>
            <person name="Li G."/>
            <person name="Mu C."/>
            <person name="Tian Q."/>
            <person name="Mei H."/>
            <person name="Zhang T."/>
            <person name="Gao T."/>
            <person name="Zhang H."/>
        </authorList>
    </citation>
    <scope>NUCLEOTIDE SEQUENCE</scope>
    <source>
        <strain evidence="1">KEN1</strain>
    </source>
</reference>
<gene>
    <name evidence="1" type="ORF">Slati_4260200</name>
</gene>
<name>A0AAW2TDT4_9LAMI</name>
<protein>
    <submittedName>
        <fullName evidence="1">Mitochondrial protein</fullName>
    </submittedName>
</protein>
<comment type="caution">
    <text evidence="1">The sequence shown here is derived from an EMBL/GenBank/DDBJ whole genome shotgun (WGS) entry which is preliminary data.</text>
</comment>
<organism evidence="1">
    <name type="scientific">Sesamum latifolium</name>
    <dbReference type="NCBI Taxonomy" id="2727402"/>
    <lineage>
        <taxon>Eukaryota</taxon>
        <taxon>Viridiplantae</taxon>
        <taxon>Streptophyta</taxon>
        <taxon>Embryophyta</taxon>
        <taxon>Tracheophyta</taxon>
        <taxon>Spermatophyta</taxon>
        <taxon>Magnoliopsida</taxon>
        <taxon>eudicotyledons</taxon>
        <taxon>Gunneridae</taxon>
        <taxon>Pentapetalae</taxon>
        <taxon>asterids</taxon>
        <taxon>lamiids</taxon>
        <taxon>Lamiales</taxon>
        <taxon>Pedaliaceae</taxon>
        <taxon>Sesamum</taxon>
    </lineage>
</organism>